<accession>A0A1H3M800</accession>
<dbReference type="Pfam" id="PF01609">
    <property type="entry name" value="DDE_Tnp_1"/>
    <property type="match status" value="1"/>
</dbReference>
<dbReference type="AlphaFoldDB" id="A0A1H3M800"/>
<dbReference type="Proteomes" id="UP000199035">
    <property type="component" value="Unassembled WGS sequence"/>
</dbReference>
<dbReference type="STRING" id="595670.SAMN05421643_12424"/>
<name>A0A1H3M800_9GAMM</name>
<protein>
    <submittedName>
        <fullName evidence="2">Transposase</fullName>
    </submittedName>
</protein>
<dbReference type="GO" id="GO:0004803">
    <property type="term" value="F:transposase activity"/>
    <property type="evidence" value="ECO:0007669"/>
    <property type="project" value="InterPro"/>
</dbReference>
<reference evidence="3" key="1">
    <citation type="submission" date="2016-10" db="EMBL/GenBank/DDBJ databases">
        <authorList>
            <person name="Varghese N."/>
            <person name="Submissions S."/>
        </authorList>
    </citation>
    <scope>NUCLEOTIDE SEQUENCE [LARGE SCALE GENOMIC DNA]</scope>
    <source>
        <strain evidence="3">ANC 5109</strain>
    </source>
</reference>
<proteinExistence type="predicted"/>
<evidence type="ECO:0000313" key="3">
    <source>
        <dbReference type="Proteomes" id="UP000199035"/>
    </source>
</evidence>
<dbReference type="PANTHER" id="PTHR30007">
    <property type="entry name" value="PHP DOMAIN PROTEIN"/>
    <property type="match status" value="1"/>
</dbReference>
<organism evidence="2 3">
    <name type="scientific">Acinetobacter kyonggiensis</name>
    <dbReference type="NCBI Taxonomy" id="595670"/>
    <lineage>
        <taxon>Bacteria</taxon>
        <taxon>Pseudomonadati</taxon>
        <taxon>Pseudomonadota</taxon>
        <taxon>Gammaproteobacteria</taxon>
        <taxon>Moraxellales</taxon>
        <taxon>Moraxellaceae</taxon>
        <taxon>Acinetobacter</taxon>
    </lineage>
</organism>
<dbReference type="GO" id="GO:0006313">
    <property type="term" value="P:DNA transposition"/>
    <property type="evidence" value="ECO:0007669"/>
    <property type="project" value="InterPro"/>
</dbReference>
<gene>
    <name evidence="2" type="ORF">SAMN05421643_12424</name>
</gene>
<sequence>MLINTALGKKNQAIGRSKGGLSTKIHARTDALGNPTGFYLTDGQAHDLNGSDVLLDLSLSQTWLMDKAYNSRDRVIDPILEAKGQVVMPAKSNSIDQRDYDRHLYKARHLIENFFAKLKQYRAIATRYDKLAQNFLSAIYLASTIIWLN</sequence>
<dbReference type="NCBIfam" id="NF033580">
    <property type="entry name" value="transpos_IS5_3"/>
    <property type="match status" value="1"/>
</dbReference>
<evidence type="ECO:0000313" key="2">
    <source>
        <dbReference type="EMBL" id="SDY72840.1"/>
    </source>
</evidence>
<evidence type="ECO:0000259" key="1">
    <source>
        <dbReference type="Pfam" id="PF01609"/>
    </source>
</evidence>
<dbReference type="EMBL" id="FNPK01000024">
    <property type="protein sequence ID" value="SDY72840.1"/>
    <property type="molecule type" value="Genomic_DNA"/>
</dbReference>
<feature type="domain" description="Transposase IS4-like" evidence="1">
    <location>
        <begin position="11"/>
        <end position="142"/>
    </location>
</feature>
<dbReference type="GO" id="GO:0003677">
    <property type="term" value="F:DNA binding"/>
    <property type="evidence" value="ECO:0007669"/>
    <property type="project" value="InterPro"/>
</dbReference>
<dbReference type="InterPro" id="IPR002559">
    <property type="entry name" value="Transposase_11"/>
</dbReference>
<dbReference type="PANTHER" id="PTHR30007:SF1">
    <property type="entry name" value="BLR1914 PROTEIN"/>
    <property type="match status" value="1"/>
</dbReference>
<keyword evidence="3" id="KW-1185">Reference proteome</keyword>